<protein>
    <recommendedName>
        <fullName evidence="3">Endonuclease/exonuclease/phosphatase domain-containing protein</fullName>
    </recommendedName>
</protein>
<feature type="non-terminal residue" evidence="1">
    <location>
        <position position="1"/>
    </location>
</feature>
<dbReference type="GO" id="GO:0004519">
    <property type="term" value="F:endonuclease activity"/>
    <property type="evidence" value="ECO:0007669"/>
    <property type="project" value="InterPro"/>
</dbReference>
<dbReference type="GO" id="GO:0006281">
    <property type="term" value="P:DNA repair"/>
    <property type="evidence" value="ECO:0007669"/>
    <property type="project" value="InterPro"/>
</dbReference>
<dbReference type="AlphaFoldDB" id="A0A8K0CY39"/>
<dbReference type="OrthoDB" id="8193560at2759"/>
<dbReference type="InterPro" id="IPR036691">
    <property type="entry name" value="Endo/exonu/phosph_ase_sf"/>
</dbReference>
<dbReference type="Proteomes" id="UP000801492">
    <property type="component" value="Unassembled WGS sequence"/>
</dbReference>
<reference evidence="1" key="1">
    <citation type="submission" date="2019-08" db="EMBL/GenBank/DDBJ databases">
        <title>The genome of the North American firefly Photinus pyralis.</title>
        <authorList>
            <consortium name="Photinus pyralis genome working group"/>
            <person name="Fallon T.R."/>
            <person name="Sander Lower S.E."/>
            <person name="Weng J.-K."/>
        </authorList>
    </citation>
    <scope>NUCLEOTIDE SEQUENCE</scope>
    <source>
        <strain evidence="1">TRF0915ILg1</strain>
        <tissue evidence="1">Whole body</tissue>
    </source>
</reference>
<dbReference type="PROSITE" id="PS00726">
    <property type="entry name" value="AP_NUCLEASE_F1_1"/>
    <property type="match status" value="1"/>
</dbReference>
<sequence length="348" mass="39447">MLSSTSPMRKQTLQSTLFLNPTDRKEVLNLINGRKSNKSSGSDGICFTTLKNILEKFKRSENSSFRNQANKKENVIIIQIYALTSTSEEEEKDLFYDLLEQATTEHSDKGKTVIVMGDFNVTGLKVDSSDPSALKEAMNDFVKQHLEVEAKIKTGRKLGLRTCLIEMNNTHEMNRIMQSKSKLKDIHGAKNYINNDVTRKKREKQKKGCSKWHRMEMKQGRGKISKNYNKKLTGKSGNGNTMTEMPKKIEWNTGKQAVNKYEVTRANLTRKTKNIKQSKNIIGMGTWNLRGINEVGKIKQLNEAAEEYGADIVALQEIKQTGNNTVEIEDYVILGSGCEQKIFGMGFM</sequence>
<comment type="caution">
    <text evidence="1">The sequence shown here is derived from an EMBL/GenBank/DDBJ whole genome shotgun (WGS) entry which is preliminary data.</text>
</comment>
<evidence type="ECO:0000313" key="2">
    <source>
        <dbReference type="Proteomes" id="UP000801492"/>
    </source>
</evidence>
<evidence type="ECO:0008006" key="3">
    <source>
        <dbReference type="Google" id="ProtNLM"/>
    </source>
</evidence>
<dbReference type="Gene3D" id="3.60.10.10">
    <property type="entry name" value="Endonuclease/exonuclease/phosphatase"/>
    <property type="match status" value="2"/>
</dbReference>
<keyword evidence="2" id="KW-1185">Reference proteome</keyword>
<dbReference type="EMBL" id="VTPC01007735">
    <property type="protein sequence ID" value="KAF2893706.1"/>
    <property type="molecule type" value="Genomic_DNA"/>
</dbReference>
<accession>A0A8K0CY39</accession>
<gene>
    <name evidence="1" type="ORF">ILUMI_12466</name>
</gene>
<name>A0A8K0CY39_IGNLU</name>
<organism evidence="1 2">
    <name type="scientific">Ignelater luminosus</name>
    <name type="common">Cucubano</name>
    <name type="synonym">Pyrophorus luminosus</name>
    <dbReference type="NCBI Taxonomy" id="2038154"/>
    <lineage>
        <taxon>Eukaryota</taxon>
        <taxon>Metazoa</taxon>
        <taxon>Ecdysozoa</taxon>
        <taxon>Arthropoda</taxon>
        <taxon>Hexapoda</taxon>
        <taxon>Insecta</taxon>
        <taxon>Pterygota</taxon>
        <taxon>Neoptera</taxon>
        <taxon>Endopterygota</taxon>
        <taxon>Coleoptera</taxon>
        <taxon>Polyphaga</taxon>
        <taxon>Elateriformia</taxon>
        <taxon>Elateroidea</taxon>
        <taxon>Elateridae</taxon>
        <taxon>Agrypninae</taxon>
        <taxon>Pyrophorini</taxon>
        <taxon>Ignelater</taxon>
    </lineage>
</organism>
<dbReference type="GO" id="GO:0003677">
    <property type="term" value="F:DNA binding"/>
    <property type="evidence" value="ECO:0007669"/>
    <property type="project" value="InterPro"/>
</dbReference>
<dbReference type="InterPro" id="IPR020847">
    <property type="entry name" value="AP_endonuclease_F1_BS"/>
</dbReference>
<evidence type="ECO:0000313" key="1">
    <source>
        <dbReference type="EMBL" id="KAF2893706.1"/>
    </source>
</evidence>
<dbReference type="SUPFAM" id="SSF56219">
    <property type="entry name" value="DNase I-like"/>
    <property type="match status" value="2"/>
</dbReference>
<proteinExistence type="predicted"/>